<protein>
    <submittedName>
        <fullName evidence="5">Transcriptional regulator</fullName>
    </submittedName>
</protein>
<dbReference type="PANTHER" id="PTHR33204:SF39">
    <property type="entry name" value="TRANSCRIPTIONAL REGULATORY PROTEIN"/>
    <property type="match status" value="1"/>
</dbReference>
<dbReference type="InterPro" id="IPR036390">
    <property type="entry name" value="WH_DNA-bd_sf"/>
</dbReference>
<dbReference type="EMBL" id="BLAG01000023">
    <property type="protein sequence ID" value="GES33960.1"/>
    <property type="molecule type" value="Genomic_DNA"/>
</dbReference>
<evidence type="ECO:0000313" key="5">
    <source>
        <dbReference type="EMBL" id="GES33960.1"/>
    </source>
</evidence>
<accession>A0A5J4LQX0</accession>
<evidence type="ECO:0000259" key="4">
    <source>
        <dbReference type="PROSITE" id="PS51118"/>
    </source>
</evidence>
<reference evidence="5 6" key="1">
    <citation type="submission" date="2019-10" db="EMBL/GenBank/DDBJ databases">
        <title>Whole genome shotgun sequence of Streptomyces angustmyceticus NBRC 3934.</title>
        <authorList>
            <person name="Hosoyama A."/>
            <person name="Ichikawa N."/>
            <person name="Kimura A."/>
            <person name="Kitahashi Y."/>
            <person name="Komaki H."/>
            <person name="Uohara A."/>
        </authorList>
    </citation>
    <scope>NUCLEOTIDE SEQUENCE [LARGE SCALE GENOMIC DNA]</scope>
    <source>
        <strain evidence="5 6">NBRC 3934</strain>
    </source>
</reference>
<evidence type="ECO:0000256" key="3">
    <source>
        <dbReference type="ARBA" id="ARBA00023163"/>
    </source>
</evidence>
<name>A0A5J4LQX0_9ACTN</name>
<dbReference type="AlphaFoldDB" id="A0A5J4LQX0"/>
<proteinExistence type="predicted"/>
<keyword evidence="1" id="KW-0805">Transcription regulation</keyword>
<dbReference type="SUPFAM" id="SSF46785">
    <property type="entry name" value="Winged helix' DNA-binding domain"/>
    <property type="match status" value="1"/>
</dbReference>
<keyword evidence="6" id="KW-1185">Reference proteome</keyword>
<evidence type="ECO:0000256" key="2">
    <source>
        <dbReference type="ARBA" id="ARBA00023125"/>
    </source>
</evidence>
<dbReference type="Proteomes" id="UP000325598">
    <property type="component" value="Unassembled WGS sequence"/>
</dbReference>
<dbReference type="Pfam" id="PF01638">
    <property type="entry name" value="HxlR"/>
    <property type="match status" value="1"/>
</dbReference>
<organism evidence="5 6">
    <name type="scientific">Streptomyces angustmyceticus</name>
    <dbReference type="NCBI Taxonomy" id="285578"/>
    <lineage>
        <taxon>Bacteria</taxon>
        <taxon>Bacillati</taxon>
        <taxon>Actinomycetota</taxon>
        <taxon>Actinomycetes</taxon>
        <taxon>Kitasatosporales</taxon>
        <taxon>Streptomycetaceae</taxon>
        <taxon>Streptomyces</taxon>
    </lineage>
</organism>
<keyword evidence="3" id="KW-0804">Transcription</keyword>
<gene>
    <name evidence="5" type="ORF">San01_64480</name>
</gene>
<dbReference type="Gene3D" id="1.10.10.10">
    <property type="entry name" value="Winged helix-like DNA-binding domain superfamily/Winged helix DNA-binding domain"/>
    <property type="match status" value="1"/>
</dbReference>
<dbReference type="InterPro" id="IPR002577">
    <property type="entry name" value="HTH_HxlR"/>
</dbReference>
<dbReference type="RefSeq" id="WP_086715991.1">
    <property type="nucleotide sequence ID" value="NZ_BLAG01000023.1"/>
</dbReference>
<keyword evidence="2" id="KW-0238">DNA-binding</keyword>
<dbReference type="PANTHER" id="PTHR33204">
    <property type="entry name" value="TRANSCRIPTIONAL REGULATOR, MARR FAMILY"/>
    <property type="match status" value="1"/>
</dbReference>
<evidence type="ECO:0000313" key="6">
    <source>
        <dbReference type="Proteomes" id="UP000325598"/>
    </source>
</evidence>
<dbReference type="GeneID" id="96755892"/>
<evidence type="ECO:0000256" key="1">
    <source>
        <dbReference type="ARBA" id="ARBA00023015"/>
    </source>
</evidence>
<dbReference type="GO" id="GO:0003677">
    <property type="term" value="F:DNA binding"/>
    <property type="evidence" value="ECO:0007669"/>
    <property type="project" value="UniProtKB-KW"/>
</dbReference>
<feature type="domain" description="HTH hxlR-type" evidence="4">
    <location>
        <begin position="7"/>
        <end position="108"/>
    </location>
</feature>
<dbReference type="OrthoDB" id="370168at2"/>
<dbReference type="InterPro" id="IPR036388">
    <property type="entry name" value="WH-like_DNA-bd_sf"/>
</dbReference>
<comment type="caution">
    <text evidence="5">The sequence shown here is derived from an EMBL/GenBank/DDBJ whole genome shotgun (WGS) entry which is preliminary data.</text>
</comment>
<dbReference type="PROSITE" id="PS51118">
    <property type="entry name" value="HTH_HXLR"/>
    <property type="match status" value="1"/>
</dbReference>
<sequence length="126" mass="14631">MQNGTEIPIKEVLCTLSGRWSLEVMSELDGGRRRFNELTRRLEGINHKVLIETLHKLQRDGYVRGPLTASKNATGRLVGYELTELGMTLLQLVGGVREWLDEHEQKIVDARSDFDWTKREMEFMRE</sequence>